<evidence type="ECO:0000256" key="3">
    <source>
        <dbReference type="ARBA" id="ARBA00007812"/>
    </source>
</evidence>
<dbReference type="Pfam" id="PF02775">
    <property type="entry name" value="TPP_enzyme_C"/>
    <property type="match status" value="1"/>
</dbReference>
<dbReference type="InterPro" id="IPR012001">
    <property type="entry name" value="Thiamin_PyroP_enz_TPP-bd_dom"/>
</dbReference>
<dbReference type="GO" id="GO:0030976">
    <property type="term" value="F:thiamine pyrophosphate binding"/>
    <property type="evidence" value="ECO:0007669"/>
    <property type="project" value="InterPro"/>
</dbReference>
<dbReference type="InterPro" id="IPR047214">
    <property type="entry name" value="TPP_PDC_IPDC"/>
</dbReference>
<dbReference type="CDD" id="cd07038">
    <property type="entry name" value="TPP_PYR_PDC_IPDC_like"/>
    <property type="match status" value="1"/>
</dbReference>
<organism evidence="16 17">
    <name type="scientific">Aspergillus leporis</name>
    <dbReference type="NCBI Taxonomy" id="41062"/>
    <lineage>
        <taxon>Eukaryota</taxon>
        <taxon>Fungi</taxon>
        <taxon>Dikarya</taxon>
        <taxon>Ascomycota</taxon>
        <taxon>Pezizomycotina</taxon>
        <taxon>Eurotiomycetes</taxon>
        <taxon>Eurotiomycetidae</taxon>
        <taxon>Eurotiales</taxon>
        <taxon>Aspergillaceae</taxon>
        <taxon>Aspergillus</taxon>
        <taxon>Aspergillus subgen. Circumdati</taxon>
    </lineage>
</organism>
<evidence type="ECO:0000256" key="4">
    <source>
        <dbReference type="ARBA" id="ARBA00013202"/>
    </source>
</evidence>
<dbReference type="GO" id="GO:0000287">
    <property type="term" value="F:magnesium ion binding"/>
    <property type="evidence" value="ECO:0007669"/>
    <property type="project" value="InterPro"/>
</dbReference>
<dbReference type="InterPro" id="IPR012110">
    <property type="entry name" value="PDC/IPDC-like"/>
</dbReference>
<dbReference type="InterPro" id="IPR029061">
    <property type="entry name" value="THDP-binding"/>
</dbReference>
<accession>A0A5N5WJD5</accession>
<keyword evidence="17" id="KW-1185">Reference proteome</keyword>
<dbReference type="CDD" id="cd02005">
    <property type="entry name" value="TPP_PDC_IPDC"/>
    <property type="match status" value="1"/>
</dbReference>
<dbReference type="InterPro" id="IPR029035">
    <property type="entry name" value="DHS-like_NAD/FAD-binding_dom"/>
</dbReference>
<keyword evidence="10" id="KW-0456">Lyase</keyword>
<evidence type="ECO:0000313" key="16">
    <source>
        <dbReference type="EMBL" id="KAB8067300.1"/>
    </source>
</evidence>
<dbReference type="Pfam" id="PF02776">
    <property type="entry name" value="TPP_enzyme_N"/>
    <property type="match status" value="1"/>
</dbReference>
<dbReference type="PANTHER" id="PTHR43452">
    <property type="entry name" value="PYRUVATE DECARBOXYLASE"/>
    <property type="match status" value="1"/>
</dbReference>
<evidence type="ECO:0000256" key="2">
    <source>
        <dbReference type="ARBA" id="ARBA00001964"/>
    </source>
</evidence>
<dbReference type="Gene3D" id="3.40.50.970">
    <property type="match status" value="2"/>
</dbReference>
<proteinExistence type="inferred from homology"/>
<evidence type="ECO:0000259" key="14">
    <source>
        <dbReference type="Pfam" id="PF02775"/>
    </source>
</evidence>
<evidence type="ECO:0000256" key="12">
    <source>
        <dbReference type="RuleBase" id="RU362132"/>
    </source>
</evidence>
<dbReference type="OrthoDB" id="3970464at2759"/>
<dbReference type="EMBL" id="ML732510">
    <property type="protein sequence ID" value="KAB8067300.1"/>
    <property type="molecule type" value="Genomic_DNA"/>
</dbReference>
<dbReference type="Proteomes" id="UP000326565">
    <property type="component" value="Unassembled WGS sequence"/>
</dbReference>
<keyword evidence="8 11" id="KW-0460">Magnesium</keyword>
<evidence type="ECO:0000256" key="9">
    <source>
        <dbReference type="ARBA" id="ARBA00023052"/>
    </source>
</evidence>
<comment type="similarity">
    <text evidence="3 12">Belongs to the TPP enzyme family.</text>
</comment>
<dbReference type="EC" id="4.1.1.1" evidence="4"/>
<name>A0A5N5WJD5_9EURO</name>
<evidence type="ECO:0000256" key="11">
    <source>
        <dbReference type="PIRSR" id="PIRSR036565-2"/>
    </source>
</evidence>
<comment type="cofactor">
    <cofactor evidence="11">
        <name>Mg(2+)</name>
        <dbReference type="ChEBI" id="CHEBI:18420"/>
    </cofactor>
    <text evidence="11">Binds 1 Mg(2+) per subunit.</text>
</comment>
<evidence type="ECO:0000256" key="5">
    <source>
        <dbReference type="ARBA" id="ARBA00014422"/>
    </source>
</evidence>
<evidence type="ECO:0000256" key="10">
    <source>
        <dbReference type="ARBA" id="ARBA00023239"/>
    </source>
</evidence>
<dbReference type="GO" id="GO:0004737">
    <property type="term" value="F:pyruvate decarboxylase activity"/>
    <property type="evidence" value="ECO:0007669"/>
    <property type="project" value="UniProtKB-EC"/>
</dbReference>
<dbReference type="FunFam" id="3.40.50.970:FF:000024">
    <property type="entry name" value="Pyruvate decarboxylase isozyme"/>
    <property type="match status" value="1"/>
</dbReference>
<evidence type="ECO:0000259" key="15">
    <source>
        <dbReference type="Pfam" id="PF02776"/>
    </source>
</evidence>
<feature type="domain" description="Thiamine pyrophosphate enzyme central" evidence="13">
    <location>
        <begin position="218"/>
        <end position="338"/>
    </location>
</feature>
<dbReference type="GO" id="GO:0000949">
    <property type="term" value="P:aromatic amino acid family catabolic process to alcohol via Ehrlich pathway"/>
    <property type="evidence" value="ECO:0007669"/>
    <property type="project" value="TreeGrafter"/>
</dbReference>
<dbReference type="AlphaFoldDB" id="A0A5N5WJD5"/>
<dbReference type="PANTHER" id="PTHR43452:SF1">
    <property type="entry name" value="PYRUVATE DECARBOXYLASE C186.09-RELATED"/>
    <property type="match status" value="1"/>
</dbReference>
<dbReference type="SUPFAM" id="SSF52518">
    <property type="entry name" value="Thiamin diphosphate-binding fold (THDP-binding)"/>
    <property type="match status" value="2"/>
</dbReference>
<protein>
    <recommendedName>
        <fullName evidence="5">Pyruvate decarboxylase</fullName>
        <ecNumber evidence="4">4.1.1.1</ecNumber>
    </recommendedName>
</protein>
<evidence type="ECO:0000256" key="1">
    <source>
        <dbReference type="ARBA" id="ARBA00001041"/>
    </source>
</evidence>
<evidence type="ECO:0000256" key="7">
    <source>
        <dbReference type="ARBA" id="ARBA00022793"/>
    </source>
</evidence>
<gene>
    <name evidence="16" type="ORF">BDV29DRAFT_200426</name>
</gene>
<dbReference type="InterPro" id="IPR011766">
    <property type="entry name" value="TPP_enzyme_TPP-bd"/>
</dbReference>
<feature type="domain" description="Thiamine pyrophosphate enzyme N-terminal TPP-binding" evidence="15">
    <location>
        <begin position="14"/>
        <end position="119"/>
    </location>
</feature>
<dbReference type="Gene3D" id="3.40.50.1220">
    <property type="entry name" value="TPP-binding domain"/>
    <property type="match status" value="1"/>
</dbReference>
<comment type="cofactor">
    <cofactor evidence="2">
        <name>thiamine diphosphate</name>
        <dbReference type="ChEBI" id="CHEBI:58937"/>
    </cofactor>
</comment>
<dbReference type="InterPro" id="IPR012000">
    <property type="entry name" value="Thiamin_PyroP_enz_cen_dom"/>
</dbReference>
<feature type="binding site" evidence="11">
    <location>
        <position position="480"/>
    </location>
    <ligand>
        <name>Mg(2+)</name>
        <dbReference type="ChEBI" id="CHEBI:18420"/>
    </ligand>
</feature>
<evidence type="ECO:0000256" key="8">
    <source>
        <dbReference type="ARBA" id="ARBA00022842"/>
    </source>
</evidence>
<dbReference type="SUPFAM" id="SSF52467">
    <property type="entry name" value="DHS-like NAD/FAD-binding domain"/>
    <property type="match status" value="1"/>
</dbReference>
<dbReference type="Pfam" id="PF00205">
    <property type="entry name" value="TPP_enzyme_M"/>
    <property type="match status" value="1"/>
</dbReference>
<comment type="catalytic activity">
    <reaction evidence="1">
        <text>a 2-oxocarboxylate + H(+) = an aldehyde + CO2</text>
        <dbReference type="Rhea" id="RHEA:11628"/>
        <dbReference type="ChEBI" id="CHEBI:15378"/>
        <dbReference type="ChEBI" id="CHEBI:16526"/>
        <dbReference type="ChEBI" id="CHEBI:17478"/>
        <dbReference type="ChEBI" id="CHEBI:35179"/>
        <dbReference type="EC" id="4.1.1.1"/>
    </reaction>
</comment>
<evidence type="ECO:0000259" key="13">
    <source>
        <dbReference type="Pfam" id="PF00205"/>
    </source>
</evidence>
<keyword evidence="7" id="KW-0210">Decarboxylase</keyword>
<feature type="domain" description="Thiamine pyrophosphate enzyme TPP-binding" evidence="14">
    <location>
        <begin position="399"/>
        <end position="507"/>
    </location>
</feature>
<feature type="binding site" evidence="11">
    <location>
        <position position="451"/>
    </location>
    <ligand>
        <name>Mg(2+)</name>
        <dbReference type="ChEBI" id="CHEBI:18420"/>
    </ligand>
</feature>
<evidence type="ECO:0000313" key="17">
    <source>
        <dbReference type="Proteomes" id="UP000326565"/>
    </source>
</evidence>
<reference evidence="16 17" key="1">
    <citation type="submission" date="2019-04" db="EMBL/GenBank/DDBJ databases">
        <title>Friends and foes A comparative genomics study of 23 Aspergillus species from section Flavi.</title>
        <authorList>
            <consortium name="DOE Joint Genome Institute"/>
            <person name="Kjaerbolling I."/>
            <person name="Vesth T."/>
            <person name="Frisvad J.C."/>
            <person name="Nybo J.L."/>
            <person name="Theobald S."/>
            <person name="Kildgaard S."/>
            <person name="Isbrandt T."/>
            <person name="Kuo A."/>
            <person name="Sato A."/>
            <person name="Lyhne E.K."/>
            <person name="Kogle M.E."/>
            <person name="Wiebenga A."/>
            <person name="Kun R.S."/>
            <person name="Lubbers R.J."/>
            <person name="Makela M.R."/>
            <person name="Barry K."/>
            <person name="Chovatia M."/>
            <person name="Clum A."/>
            <person name="Daum C."/>
            <person name="Haridas S."/>
            <person name="He G."/>
            <person name="LaButti K."/>
            <person name="Lipzen A."/>
            <person name="Mondo S."/>
            <person name="Riley R."/>
            <person name="Salamov A."/>
            <person name="Simmons B.A."/>
            <person name="Magnuson J.K."/>
            <person name="Henrissat B."/>
            <person name="Mortensen U.H."/>
            <person name="Larsen T.O."/>
            <person name="Devries R.P."/>
            <person name="Grigoriev I.V."/>
            <person name="Machida M."/>
            <person name="Baker S.E."/>
            <person name="Andersen M.R."/>
        </authorList>
    </citation>
    <scope>NUCLEOTIDE SEQUENCE [LARGE SCALE GENOMIC DNA]</scope>
    <source>
        <strain evidence="16 17">CBS 151.66</strain>
    </source>
</reference>
<dbReference type="InterPro" id="IPR047213">
    <property type="entry name" value="TPP_PYR_PDC_IPDC-like"/>
</dbReference>
<sequence>MTGDQTRSQPENYNVGSYIAHRIEELGVSDYFVVPGDSNLTLLDKLLENPRLRMVECCNELNTGYAADGYARALETRTAVVVIPYIVGGLSILNAISGARSERLKVIVISGCPSTTVFVQGKATHHTPSPTNKDHALHAFQGVTAASVRVTSAESAADVIDDAVVKCVKKSLPVYIEVPQDIADAQCRVPRPLNQKLEEAKQPNRNIEALKAIRDVWDSANRPVLLIGGQVQVSLSRETIQRLVDTLGCPVFCQPNGRWISESHPQYWGPFWPGILDSDGENAVKNSDLWLGLGTAWSDLHSPAMDQTTNKHRIVSIQYDRVDLPNDRVIEMVELGDLVLALIESGISNKPASLPHFKLSHPAHIQAEIKNSEDPLAMTSLFTGIQNTLKEHSTLIADVGDTWFAACHLKLPPGVDFHMQLPYASMGWGVPATLGAQIARSQGRVVLLVGDGAFQMTAQEISTMVRMKLNPIIFLFNNLGYKAETVMHDGPYNYIANWDYTKLATSFFQEAHAESHNPFTEGDVEKGFDLPVFAEKIQSQADLLRALQRVETENDKLAFLECCIHPDDMTPELLKLGDSMP</sequence>
<keyword evidence="6 11" id="KW-0479">Metal-binding</keyword>
<feature type="binding site" evidence="11">
    <location>
        <position position="478"/>
    </location>
    <ligand>
        <name>Mg(2+)</name>
        <dbReference type="ChEBI" id="CHEBI:18420"/>
    </ligand>
</feature>
<dbReference type="PIRSF" id="PIRSF036565">
    <property type="entry name" value="Pyruvt_ip_decrb"/>
    <property type="match status" value="1"/>
</dbReference>
<dbReference type="GO" id="GO:0005829">
    <property type="term" value="C:cytosol"/>
    <property type="evidence" value="ECO:0007669"/>
    <property type="project" value="TreeGrafter"/>
</dbReference>
<evidence type="ECO:0000256" key="6">
    <source>
        <dbReference type="ARBA" id="ARBA00022723"/>
    </source>
</evidence>
<keyword evidence="9 12" id="KW-0786">Thiamine pyrophosphate</keyword>